<gene>
    <name evidence="2" type="ORF">E2N93_10295</name>
</gene>
<name>A0ABT0NJF2_9FIRM</name>
<feature type="transmembrane region" description="Helical" evidence="1">
    <location>
        <begin position="7"/>
        <end position="27"/>
    </location>
</feature>
<reference evidence="2 3" key="1">
    <citation type="submission" date="2019-03" db="EMBL/GenBank/DDBJ databases">
        <authorList>
            <person name="Molinero N."/>
            <person name="Sanchez B."/>
            <person name="Walker A."/>
            <person name="Duncan S."/>
            <person name="Delgado S."/>
            <person name="Margolles A."/>
        </authorList>
    </citation>
    <scope>NUCLEOTIDE SEQUENCE [LARGE SCALE GENOMIC DNA]</scope>
    <source>
        <strain evidence="2 3">IPLA60002</strain>
    </source>
</reference>
<dbReference type="Proteomes" id="UP001056693">
    <property type="component" value="Unassembled WGS sequence"/>
</dbReference>
<accession>A0ABT0NJF2</accession>
<sequence>MINKKNIKIIGTIVGIIAIIIIGVYIYNQIKISNYLSDLTYDIVQESYDNCGDYSKSKYQDIVPENIYSIMNLLPGPGVGDGSNYHIAECYHTNPITLVLPGNTAKSFYKEKCFYIIKNEDHRSGGATSPTVYWELDDDNVWRVSDFDSPP</sequence>
<dbReference type="RefSeq" id="WP_249377242.1">
    <property type="nucleotide sequence ID" value="NZ_SNUZ01000013.1"/>
</dbReference>
<organism evidence="2 3">
    <name type="scientific">Ruminococcus bromii</name>
    <dbReference type="NCBI Taxonomy" id="40518"/>
    <lineage>
        <taxon>Bacteria</taxon>
        <taxon>Bacillati</taxon>
        <taxon>Bacillota</taxon>
        <taxon>Clostridia</taxon>
        <taxon>Eubacteriales</taxon>
        <taxon>Oscillospiraceae</taxon>
        <taxon>Ruminococcus</taxon>
    </lineage>
</organism>
<evidence type="ECO:0000313" key="3">
    <source>
        <dbReference type="Proteomes" id="UP001056693"/>
    </source>
</evidence>
<keyword evidence="1" id="KW-1133">Transmembrane helix</keyword>
<evidence type="ECO:0000313" key="2">
    <source>
        <dbReference type="EMBL" id="MCL3788375.1"/>
    </source>
</evidence>
<keyword evidence="1" id="KW-0472">Membrane</keyword>
<evidence type="ECO:0008006" key="4">
    <source>
        <dbReference type="Google" id="ProtNLM"/>
    </source>
</evidence>
<dbReference type="EMBL" id="SNUZ01000013">
    <property type="protein sequence ID" value="MCL3788375.1"/>
    <property type="molecule type" value="Genomic_DNA"/>
</dbReference>
<keyword evidence="3" id="KW-1185">Reference proteome</keyword>
<protein>
    <recommendedName>
        <fullName evidence="4">DUF4829 domain-containing protein</fullName>
    </recommendedName>
</protein>
<evidence type="ECO:0000256" key="1">
    <source>
        <dbReference type="SAM" id="Phobius"/>
    </source>
</evidence>
<keyword evidence="1" id="KW-0812">Transmembrane</keyword>
<proteinExistence type="predicted"/>
<comment type="caution">
    <text evidence="2">The sequence shown here is derived from an EMBL/GenBank/DDBJ whole genome shotgun (WGS) entry which is preliminary data.</text>
</comment>